<protein>
    <recommendedName>
        <fullName evidence="4">DUF4842 domain-containing protein</fullName>
    </recommendedName>
</protein>
<name>A0A6I2TSX8_9BACT</name>
<gene>
    <name evidence="2" type="ORF">FYJ72_03200</name>
</gene>
<sequence>MNMKKMRFRQMTVWTIASALICAGCSTDDGYSEYQRTEASFMRDLGGDVSSLQWWKTAVTLKVTVEAEGKTTLWAMSEEFGGMLYDMATVEGNDAVSLTVPQGQGNKVCLVAICKNQYKSQSIILTGKAEESVTLNLQTSSTRATSNYIPTSLYGNSILGNAEHYQFTPEQMTDWHSMMSIMSTESVNAKTEHGMNVDYELESNGPFYITWVAGNSLSTSPHVLGYYYHSPGTYEDIQYVDIAETEVYDYIDGLAKVQYQVNETTAEKYGVTANHWYGANFDMKDTWVSNPTWGLRANDDTYSCTAAYKRYGKGITALRGITFKVDVPKGMRVGFYDRWDMTPRPDQYDRLVRYGVRPYTTRDNFMGTSYSAERMNVVNQNGNFRSFIDEHENVMWMGMENDITGGDLDCNDVIFGVTVKMAIYKPGVVEPDLQPIPEYDEVMPWTIAFEDVARNADFDFNDAVIKLMPDPKKELCTVTVMAAGSKARMYLHYDGPDGDQNLGEMHELLGGKSTEFINTPMSIVSTPFVEVGSVKWPKGYNVATDAGRFYIEIQRGTCEECTDMITLADSPGKMPQALLVAGEWKWPKEGTHIFSTYHIFPYWAKDATKVNYWGWYGSPTSGNYVTY</sequence>
<evidence type="ECO:0000313" key="3">
    <source>
        <dbReference type="Proteomes" id="UP000450161"/>
    </source>
</evidence>
<feature type="chain" id="PRO_5026092147" description="DUF4842 domain-containing protein" evidence="1">
    <location>
        <begin position="20"/>
        <end position="627"/>
    </location>
</feature>
<accession>A0A6I2TSX8</accession>
<proteinExistence type="predicted"/>
<evidence type="ECO:0008006" key="4">
    <source>
        <dbReference type="Google" id="ProtNLM"/>
    </source>
</evidence>
<dbReference type="EMBL" id="VUNF01000003">
    <property type="protein sequence ID" value="MST76716.1"/>
    <property type="molecule type" value="Genomic_DNA"/>
</dbReference>
<organism evidence="2 3">
    <name type="scientific">Segatella copri</name>
    <dbReference type="NCBI Taxonomy" id="165179"/>
    <lineage>
        <taxon>Bacteria</taxon>
        <taxon>Pseudomonadati</taxon>
        <taxon>Bacteroidota</taxon>
        <taxon>Bacteroidia</taxon>
        <taxon>Bacteroidales</taxon>
        <taxon>Prevotellaceae</taxon>
        <taxon>Segatella</taxon>
    </lineage>
</organism>
<feature type="signal peptide" evidence="1">
    <location>
        <begin position="1"/>
        <end position="19"/>
    </location>
</feature>
<reference evidence="2 3" key="1">
    <citation type="submission" date="2019-08" db="EMBL/GenBank/DDBJ databases">
        <title>In-depth cultivation of the pig gut microbiome towards novel bacterial diversity and tailored functional studies.</title>
        <authorList>
            <person name="Wylensek D."/>
            <person name="Hitch T.C.A."/>
            <person name="Clavel T."/>
        </authorList>
    </citation>
    <scope>NUCLEOTIDE SEQUENCE [LARGE SCALE GENOMIC DNA]</scope>
    <source>
        <strain evidence="2 3">LKV-178-WT-2C</strain>
    </source>
</reference>
<keyword evidence="1" id="KW-0732">Signal</keyword>
<evidence type="ECO:0000313" key="2">
    <source>
        <dbReference type="EMBL" id="MST76716.1"/>
    </source>
</evidence>
<evidence type="ECO:0000256" key="1">
    <source>
        <dbReference type="SAM" id="SignalP"/>
    </source>
</evidence>
<dbReference type="AlphaFoldDB" id="A0A6I2TSX8"/>
<dbReference type="Proteomes" id="UP000450161">
    <property type="component" value="Unassembled WGS sequence"/>
</dbReference>
<comment type="caution">
    <text evidence="2">The sequence shown here is derived from an EMBL/GenBank/DDBJ whole genome shotgun (WGS) entry which is preliminary data.</text>
</comment>